<dbReference type="AlphaFoldDB" id="A0AAD6ZA85"/>
<comment type="caution">
    <text evidence="1">The sequence shown here is derived from an EMBL/GenBank/DDBJ whole genome shotgun (WGS) entry which is preliminary data.</text>
</comment>
<organism evidence="1 2">
    <name type="scientific">Mycena albidolilacea</name>
    <dbReference type="NCBI Taxonomy" id="1033008"/>
    <lineage>
        <taxon>Eukaryota</taxon>
        <taxon>Fungi</taxon>
        <taxon>Dikarya</taxon>
        <taxon>Basidiomycota</taxon>
        <taxon>Agaricomycotina</taxon>
        <taxon>Agaricomycetes</taxon>
        <taxon>Agaricomycetidae</taxon>
        <taxon>Agaricales</taxon>
        <taxon>Marasmiineae</taxon>
        <taxon>Mycenaceae</taxon>
        <taxon>Mycena</taxon>
    </lineage>
</organism>
<sequence>MEEPDYKVLCLPRSGSSHFTNYFAGDSEGTCGAWHHVSEFCVFFLYGHDFLSSRWFPQAVVFTTVQRDGGLALQRVYHPQGNVCDSNHCRQGTYIFGSGPSSGGT</sequence>
<name>A0AAD6ZA85_9AGAR</name>
<dbReference type="Proteomes" id="UP001218218">
    <property type="component" value="Unassembled WGS sequence"/>
</dbReference>
<keyword evidence="2" id="KW-1185">Reference proteome</keyword>
<accession>A0AAD6ZA85</accession>
<gene>
    <name evidence="1" type="ORF">DFH08DRAFT_821622</name>
</gene>
<reference evidence="1" key="1">
    <citation type="submission" date="2023-03" db="EMBL/GenBank/DDBJ databases">
        <title>Massive genome expansion in bonnet fungi (Mycena s.s.) driven by repeated elements and novel gene families across ecological guilds.</title>
        <authorList>
            <consortium name="Lawrence Berkeley National Laboratory"/>
            <person name="Harder C.B."/>
            <person name="Miyauchi S."/>
            <person name="Viragh M."/>
            <person name="Kuo A."/>
            <person name="Thoen E."/>
            <person name="Andreopoulos B."/>
            <person name="Lu D."/>
            <person name="Skrede I."/>
            <person name="Drula E."/>
            <person name="Henrissat B."/>
            <person name="Morin E."/>
            <person name="Kohler A."/>
            <person name="Barry K."/>
            <person name="LaButti K."/>
            <person name="Morin E."/>
            <person name="Salamov A."/>
            <person name="Lipzen A."/>
            <person name="Mereny Z."/>
            <person name="Hegedus B."/>
            <person name="Baldrian P."/>
            <person name="Stursova M."/>
            <person name="Weitz H."/>
            <person name="Taylor A."/>
            <person name="Grigoriev I.V."/>
            <person name="Nagy L.G."/>
            <person name="Martin F."/>
            <person name="Kauserud H."/>
        </authorList>
    </citation>
    <scope>NUCLEOTIDE SEQUENCE</scope>
    <source>
        <strain evidence="1">CBHHK002</strain>
    </source>
</reference>
<evidence type="ECO:0000313" key="2">
    <source>
        <dbReference type="Proteomes" id="UP001218218"/>
    </source>
</evidence>
<proteinExistence type="predicted"/>
<dbReference type="EMBL" id="JARIHO010000068">
    <property type="protein sequence ID" value="KAJ7314268.1"/>
    <property type="molecule type" value="Genomic_DNA"/>
</dbReference>
<protein>
    <submittedName>
        <fullName evidence="1">Uncharacterized protein</fullName>
    </submittedName>
</protein>
<evidence type="ECO:0000313" key="1">
    <source>
        <dbReference type="EMBL" id="KAJ7314268.1"/>
    </source>
</evidence>